<feature type="compositionally biased region" description="Basic and acidic residues" evidence="1">
    <location>
        <begin position="1030"/>
        <end position="1051"/>
    </location>
</feature>
<accession>G0MSG2</accession>
<protein>
    <submittedName>
        <fullName evidence="2">Uncharacterized protein</fullName>
    </submittedName>
</protein>
<feature type="compositionally biased region" description="Basic and acidic residues" evidence="1">
    <location>
        <begin position="446"/>
        <end position="462"/>
    </location>
</feature>
<dbReference type="InParanoid" id="G0MSG2"/>
<feature type="compositionally biased region" description="Polar residues" evidence="1">
    <location>
        <begin position="414"/>
        <end position="443"/>
    </location>
</feature>
<dbReference type="Proteomes" id="UP000008068">
    <property type="component" value="Unassembled WGS sequence"/>
</dbReference>
<feature type="compositionally biased region" description="Polar residues" evidence="1">
    <location>
        <begin position="1111"/>
        <end position="1123"/>
    </location>
</feature>
<reference evidence="3" key="1">
    <citation type="submission" date="2011-07" db="EMBL/GenBank/DDBJ databases">
        <authorList>
            <consortium name="Caenorhabditis brenneri Sequencing and Analysis Consortium"/>
            <person name="Wilson R.K."/>
        </authorList>
    </citation>
    <scope>NUCLEOTIDE SEQUENCE [LARGE SCALE GENOMIC DNA]</scope>
    <source>
        <strain evidence="3">PB2801</strain>
    </source>
</reference>
<feature type="region of interest" description="Disordered" evidence="1">
    <location>
        <begin position="412"/>
        <end position="487"/>
    </location>
</feature>
<organism evidence="3">
    <name type="scientific">Caenorhabditis brenneri</name>
    <name type="common">Nematode worm</name>
    <dbReference type="NCBI Taxonomy" id="135651"/>
    <lineage>
        <taxon>Eukaryota</taxon>
        <taxon>Metazoa</taxon>
        <taxon>Ecdysozoa</taxon>
        <taxon>Nematoda</taxon>
        <taxon>Chromadorea</taxon>
        <taxon>Rhabditida</taxon>
        <taxon>Rhabditina</taxon>
        <taxon>Rhabditomorpha</taxon>
        <taxon>Rhabditoidea</taxon>
        <taxon>Rhabditidae</taxon>
        <taxon>Peloderinae</taxon>
        <taxon>Caenorhabditis</taxon>
    </lineage>
</organism>
<evidence type="ECO:0000313" key="2">
    <source>
        <dbReference type="EMBL" id="EGT42684.1"/>
    </source>
</evidence>
<feature type="region of interest" description="Disordered" evidence="1">
    <location>
        <begin position="1030"/>
        <end position="1062"/>
    </location>
</feature>
<evidence type="ECO:0000256" key="1">
    <source>
        <dbReference type="SAM" id="MobiDB-lite"/>
    </source>
</evidence>
<sequence>MAVSSFRQATNTMKKKARERVGSFCDNTEINPPKRHDSNRALATAIVISKQPVSLDNNLKGISHQTDVIPNETVKEPLNNNDPQETPVSVDLETESGATTSITGGDIIINPTLTTTEVLMEMDKIELGTFLQMSLKGQVLRQVNKEKVLALNEMPITQLFGPSIQAIPIILVCKEQPINAIIAEANHRVISSRRRYLSEEDQKTTFPYIKYICSQSLFEHAWTLSHPLIFEECFENGRMFGSLPRFSEFPVVLQKLFLGIANRTAQLEKSIFSVFEQYTLQSAFFEANINENLKLKLQYSVADRNSYYDGLASNGLVPPRGPSEKETIPLYIYLMPNKTKTQCLEALKIDSLPKTKKAHITLFNAALSNDSKANELLDRYLRPSKAARMTQESLLIQLEVLAKTGEYIVERTPKMTSKGSRSIRISTPSNVGTTAQSSSTVPSESVDERTSFETVEDVRPINDPDTSPQQPESTTPVEAEAEEHRGSCVPPHSVVLAHIVTSVKIVDEFDNVPRNAVFVSVGKCPEVRKLDEAGTTLVCILPSREAHHQISSMTSDKCGLASLNGSSIGGKGVFPTLVRGPLCELNLSHTSYSSVSVEHVAAEVATLNSKQKRQLVNAINITNWKESVCKQASLQEKLEWIRKKPQLDFPCSLRTFQKMMNTEKGFKPFLGASPQTDGPFCCPVSGCASPMFDTIFDTNNHWNERHRNQRAQHTYICHVCNNGILFAHHHFVCVENQTTWASQMNTIRQQSTDRWSLNRMERDRPLFRQCDRFLFNKTPVNPRMILLLQNEVNGFQELIVDNRKRRLIVLDHENSDTVVSCVSDTALMKCFLVTYKNDSDGRLDRIEMKTVSYSQGEEFIKQRFSRYDPKTTSRTRNSIPATTAKNSSPIIEFMVHNSLGELDTRNQQAYGKAIIDLINGGSLLNKGQRIVRIVSRLITVPTLTEFCTWKNNAEICDMSSNTILELHSTPTVLFDHLYGNFFIIHESVEAPRSNGTQLPSISAPCSATATTKKATVSMINVFRGPSTAETDSRILRRDLEQPERNEQEKETLPLLPFNFDSPPTSATAPLEDMCDDCLLLSPSHAPDTFAKKKPLPNPTFSSDTTRRPMPENSSESVQTNEPSRNAEKDIACIANLFSATRSQPKARLSNQFIIHYISNNG</sequence>
<dbReference type="AlphaFoldDB" id="G0MSG2"/>
<keyword evidence="3" id="KW-1185">Reference proteome</keyword>
<feature type="region of interest" description="Disordered" evidence="1">
    <location>
        <begin position="66"/>
        <end position="90"/>
    </location>
</feature>
<feature type="compositionally biased region" description="Polar residues" evidence="1">
    <location>
        <begin position="78"/>
        <end position="87"/>
    </location>
</feature>
<proteinExistence type="predicted"/>
<evidence type="ECO:0000313" key="3">
    <source>
        <dbReference type="Proteomes" id="UP000008068"/>
    </source>
</evidence>
<name>G0MSG2_CAEBE</name>
<dbReference type="HOGENOM" id="CLU_275233_0_0_1"/>
<feature type="region of interest" description="Disordered" evidence="1">
    <location>
        <begin position="1086"/>
        <end position="1126"/>
    </location>
</feature>
<gene>
    <name evidence="2" type="ORF">CAEBREN_16666</name>
</gene>
<feature type="compositionally biased region" description="Polar residues" evidence="1">
    <location>
        <begin position="464"/>
        <end position="476"/>
    </location>
</feature>
<dbReference type="EMBL" id="GL379809">
    <property type="protein sequence ID" value="EGT42684.1"/>
    <property type="molecule type" value="Genomic_DNA"/>
</dbReference>